<accession>A0ABR9LNS3</accession>
<dbReference type="RefSeq" id="WP_192783561.1">
    <property type="nucleotide sequence ID" value="NZ_JADBEK010000001.1"/>
</dbReference>
<dbReference type="InterPro" id="IPR035930">
    <property type="entry name" value="FomD-like_sf"/>
</dbReference>
<name>A0ABR9LNS3_9ACTN</name>
<dbReference type="Proteomes" id="UP000633509">
    <property type="component" value="Unassembled WGS sequence"/>
</dbReference>
<dbReference type="SUPFAM" id="SSF159234">
    <property type="entry name" value="FomD-like"/>
    <property type="match status" value="1"/>
</dbReference>
<dbReference type="EMBL" id="JADBEK010000001">
    <property type="protein sequence ID" value="MBE1582257.1"/>
    <property type="molecule type" value="Genomic_DNA"/>
</dbReference>
<dbReference type="InterPro" id="IPR007295">
    <property type="entry name" value="DUF402"/>
</dbReference>
<gene>
    <name evidence="2" type="ORF">H4W80_000515</name>
</gene>
<evidence type="ECO:0000259" key="1">
    <source>
        <dbReference type="Pfam" id="PF04167"/>
    </source>
</evidence>
<sequence length="224" mass="25458">MATTGSWKPGSTVLYRYGRSGRARFVNAGILIEDSPDGLVLWIPPGSPMIRSCPQQGGDLRDISIEERFTVPTVRRLGTWRGPGAIRFVPTDREWSISWFFTEDGQFSHWYGNLEAPQIRWETPGPSPVYGIDTADRILDVLISPDLSSTWKDEDELRAVVEQGMFSAVQEQQIRLHAQELTRMASQGLPPFDGRWIDYKPDPFWQTPSLPSLWDLPHHYTASL</sequence>
<feature type="domain" description="DUF402" evidence="1">
    <location>
        <begin position="62"/>
        <end position="186"/>
    </location>
</feature>
<evidence type="ECO:0000313" key="3">
    <source>
        <dbReference type="Proteomes" id="UP000633509"/>
    </source>
</evidence>
<reference evidence="2 3" key="1">
    <citation type="submission" date="2020-10" db="EMBL/GenBank/DDBJ databases">
        <title>Sequencing the genomes of 1000 actinobacteria strains.</title>
        <authorList>
            <person name="Klenk H.-P."/>
        </authorList>
    </citation>
    <scope>NUCLEOTIDE SEQUENCE [LARGE SCALE GENOMIC DNA]</scope>
    <source>
        <strain evidence="2 3">DSM 43173</strain>
    </source>
</reference>
<organism evidence="2 3">
    <name type="scientific">Nonomuraea angiospora</name>
    <dbReference type="NCBI Taxonomy" id="46172"/>
    <lineage>
        <taxon>Bacteria</taxon>
        <taxon>Bacillati</taxon>
        <taxon>Actinomycetota</taxon>
        <taxon>Actinomycetes</taxon>
        <taxon>Streptosporangiales</taxon>
        <taxon>Streptosporangiaceae</taxon>
        <taxon>Nonomuraea</taxon>
    </lineage>
</organism>
<protein>
    <recommendedName>
        <fullName evidence="1">DUF402 domain-containing protein</fullName>
    </recommendedName>
</protein>
<evidence type="ECO:0000313" key="2">
    <source>
        <dbReference type="EMBL" id="MBE1582257.1"/>
    </source>
</evidence>
<dbReference type="Gene3D" id="2.40.380.10">
    <property type="entry name" value="FomD-like"/>
    <property type="match status" value="1"/>
</dbReference>
<comment type="caution">
    <text evidence="2">The sequence shown here is derived from an EMBL/GenBank/DDBJ whole genome shotgun (WGS) entry which is preliminary data.</text>
</comment>
<dbReference type="Pfam" id="PF04167">
    <property type="entry name" value="DUF402"/>
    <property type="match status" value="1"/>
</dbReference>
<keyword evidence="3" id="KW-1185">Reference proteome</keyword>
<proteinExistence type="predicted"/>